<gene>
    <name evidence="12" type="ORF">GRQ65_08505</name>
</gene>
<evidence type="ECO:0000256" key="4">
    <source>
        <dbReference type="ARBA" id="ARBA00022475"/>
    </source>
</evidence>
<comment type="similarity">
    <text evidence="2 9">Belongs to the ABC-2 integral membrane protein family.</text>
</comment>
<dbReference type="GO" id="GO:0140359">
    <property type="term" value="F:ABC-type transporter activity"/>
    <property type="evidence" value="ECO:0007669"/>
    <property type="project" value="InterPro"/>
</dbReference>
<keyword evidence="3 9" id="KW-0813">Transport</keyword>
<evidence type="ECO:0000256" key="6">
    <source>
        <dbReference type="ARBA" id="ARBA00022692"/>
    </source>
</evidence>
<dbReference type="Proteomes" id="UP000473325">
    <property type="component" value="Unassembled WGS sequence"/>
</dbReference>
<evidence type="ECO:0000256" key="2">
    <source>
        <dbReference type="ARBA" id="ARBA00007783"/>
    </source>
</evidence>
<feature type="transmembrane region" description="Helical" evidence="9">
    <location>
        <begin position="128"/>
        <end position="156"/>
    </location>
</feature>
<comment type="caution">
    <text evidence="12">The sequence shown here is derived from an EMBL/GenBank/DDBJ whole genome shotgun (WGS) entry which is preliminary data.</text>
</comment>
<keyword evidence="7 9" id="KW-1133">Transmembrane helix</keyword>
<dbReference type="Pfam" id="PF01061">
    <property type="entry name" value="ABC2_membrane"/>
    <property type="match status" value="1"/>
</dbReference>
<evidence type="ECO:0000256" key="5">
    <source>
        <dbReference type="ARBA" id="ARBA00022519"/>
    </source>
</evidence>
<proteinExistence type="inferred from homology"/>
<protein>
    <recommendedName>
        <fullName evidence="9">Transport permease protein</fullName>
    </recommendedName>
</protein>
<feature type="transmembrane region" description="Helical" evidence="9">
    <location>
        <begin position="54"/>
        <end position="75"/>
    </location>
</feature>
<feature type="region of interest" description="Disordered" evidence="10">
    <location>
        <begin position="1"/>
        <end position="23"/>
    </location>
</feature>
<dbReference type="GO" id="GO:0005886">
    <property type="term" value="C:plasma membrane"/>
    <property type="evidence" value="ECO:0007669"/>
    <property type="project" value="UniProtKB-SubCell"/>
</dbReference>
<evidence type="ECO:0000256" key="7">
    <source>
        <dbReference type="ARBA" id="ARBA00022989"/>
    </source>
</evidence>
<dbReference type="EMBL" id="WUEK01000004">
    <property type="protein sequence ID" value="MXG89589.1"/>
    <property type="molecule type" value="Genomic_DNA"/>
</dbReference>
<keyword evidence="6 9" id="KW-0812">Transmembrane</keyword>
<feature type="compositionally biased region" description="Basic and acidic residues" evidence="10">
    <location>
        <begin position="7"/>
        <end position="20"/>
    </location>
</feature>
<feature type="transmembrane region" description="Helical" evidence="9">
    <location>
        <begin position="284"/>
        <end position="301"/>
    </location>
</feature>
<evidence type="ECO:0000256" key="1">
    <source>
        <dbReference type="ARBA" id="ARBA00004429"/>
    </source>
</evidence>
<dbReference type="InterPro" id="IPR047817">
    <property type="entry name" value="ABC2_TM_bact-type"/>
</dbReference>
<evidence type="ECO:0000256" key="8">
    <source>
        <dbReference type="ARBA" id="ARBA00023136"/>
    </source>
</evidence>
<dbReference type="PANTHER" id="PTHR30413:SF8">
    <property type="entry name" value="TRANSPORT PERMEASE PROTEIN"/>
    <property type="match status" value="1"/>
</dbReference>
<dbReference type="RefSeq" id="WP_160877149.1">
    <property type="nucleotide sequence ID" value="NZ_WUEK01000004.1"/>
</dbReference>
<keyword evidence="4 9" id="KW-1003">Cell membrane</keyword>
<feature type="domain" description="ABC transmembrane type-2" evidence="11">
    <location>
        <begin position="52"/>
        <end position="304"/>
    </location>
</feature>
<accession>A0A6L7EZ58</accession>
<keyword evidence="8 9" id="KW-0472">Membrane</keyword>
<evidence type="ECO:0000259" key="11">
    <source>
        <dbReference type="PROSITE" id="PS51012"/>
    </source>
</evidence>
<feature type="transmembrane region" description="Helical" evidence="9">
    <location>
        <begin position="81"/>
        <end position="99"/>
    </location>
</feature>
<name>A0A6L7EZ58_9ACTN</name>
<evidence type="ECO:0000256" key="9">
    <source>
        <dbReference type="RuleBase" id="RU361157"/>
    </source>
</evidence>
<dbReference type="PROSITE" id="PS51012">
    <property type="entry name" value="ABC_TM2"/>
    <property type="match status" value="1"/>
</dbReference>
<comment type="caution">
    <text evidence="9">Lacks conserved residue(s) required for the propagation of feature annotation.</text>
</comment>
<dbReference type="PANTHER" id="PTHR30413">
    <property type="entry name" value="INNER MEMBRANE TRANSPORT PERMEASE"/>
    <property type="match status" value="1"/>
</dbReference>
<evidence type="ECO:0000313" key="13">
    <source>
        <dbReference type="Proteomes" id="UP000473325"/>
    </source>
</evidence>
<sequence length="312" mass="35404">MTTTVPPRHDLAHEPLRDPGDTGGLHRVLSHRYLLRLMVRREIKARYVGSKFGLAWSYINPTVRFFTFYFVFGIILQRGNIPHFAIHLFAGMVIVHFFTESFNAGTRSIMANKAVVSKMPVPREMFPVASMLVSLYHTGPQLVVLVIACLATGSFAPDLVGLGAAVLAFVIVLLLGTAMGVMFSAINVLFRDLTRIVQTLTQMLPFSVPMMYPYTLVADRFREFPTLHHLYLFNPLTECVLLIQRAFWWTTIGPSEVADANRDGPVFNPDVAANFPDHLWQRSFAMLGFALLFLLFAQWVFRRLDDRIPERL</sequence>
<dbReference type="GO" id="GO:0015920">
    <property type="term" value="P:lipopolysaccharide transport"/>
    <property type="evidence" value="ECO:0007669"/>
    <property type="project" value="TreeGrafter"/>
</dbReference>
<evidence type="ECO:0000313" key="12">
    <source>
        <dbReference type="EMBL" id="MXG89589.1"/>
    </source>
</evidence>
<keyword evidence="5" id="KW-0997">Cell inner membrane</keyword>
<keyword evidence="13" id="KW-1185">Reference proteome</keyword>
<comment type="subcellular location">
    <subcellularLocation>
        <location evidence="1">Cell inner membrane</location>
        <topology evidence="1">Multi-pass membrane protein</topology>
    </subcellularLocation>
    <subcellularLocation>
        <location evidence="9">Cell membrane</location>
        <topology evidence="9">Multi-pass membrane protein</topology>
    </subcellularLocation>
</comment>
<evidence type="ECO:0000256" key="3">
    <source>
        <dbReference type="ARBA" id="ARBA00022448"/>
    </source>
</evidence>
<dbReference type="AlphaFoldDB" id="A0A6L7EZ58"/>
<organism evidence="12 13">
    <name type="scientific">Nocardioides flavescens</name>
    <dbReference type="NCBI Taxonomy" id="2691959"/>
    <lineage>
        <taxon>Bacteria</taxon>
        <taxon>Bacillati</taxon>
        <taxon>Actinomycetota</taxon>
        <taxon>Actinomycetes</taxon>
        <taxon>Propionibacteriales</taxon>
        <taxon>Nocardioidaceae</taxon>
        <taxon>Nocardioides</taxon>
    </lineage>
</organism>
<evidence type="ECO:0000256" key="10">
    <source>
        <dbReference type="SAM" id="MobiDB-lite"/>
    </source>
</evidence>
<feature type="transmembrane region" description="Helical" evidence="9">
    <location>
        <begin position="162"/>
        <end position="190"/>
    </location>
</feature>
<dbReference type="InterPro" id="IPR013525">
    <property type="entry name" value="ABC2_TM"/>
</dbReference>
<reference evidence="12 13" key="1">
    <citation type="submission" date="2019-12" db="EMBL/GenBank/DDBJ databases">
        <authorList>
            <person name="Kun Z."/>
        </authorList>
    </citation>
    <scope>NUCLEOTIDE SEQUENCE [LARGE SCALE GENOMIC DNA]</scope>
    <source>
        <strain evidence="12 13">YIM 123512</strain>
    </source>
</reference>